<evidence type="ECO:0000313" key="5">
    <source>
        <dbReference type="Proteomes" id="UP000199048"/>
    </source>
</evidence>
<dbReference type="EMBL" id="FOTK01000044">
    <property type="protein sequence ID" value="SFM66866.1"/>
    <property type="molecule type" value="Genomic_DNA"/>
</dbReference>
<evidence type="ECO:0000313" key="4">
    <source>
        <dbReference type="EMBL" id="SFM66866.1"/>
    </source>
</evidence>
<dbReference type="HAMAP" id="MF_01830">
    <property type="entry name" value="Hydro_lyase"/>
    <property type="match status" value="1"/>
</dbReference>
<dbReference type="Pfam" id="PF07286">
    <property type="entry name" value="D-Glu_cyclase"/>
    <property type="match status" value="1"/>
</dbReference>
<dbReference type="InterPro" id="IPR016938">
    <property type="entry name" value="UPF0317"/>
</dbReference>
<dbReference type="PANTHER" id="PTHR32022">
    <property type="entry name" value="D-GLUTAMATE CYCLASE, MITOCHONDRIAL"/>
    <property type="match status" value="1"/>
</dbReference>
<dbReference type="PIRSF" id="PIRSF029755">
    <property type="entry name" value="UCP029755"/>
    <property type="match status" value="1"/>
</dbReference>
<dbReference type="InterPro" id="IPR038021">
    <property type="entry name" value="Putative_hydro-lyase"/>
</dbReference>
<organism evidence="4 5">
    <name type="scientific">Methylobacterium pseudosasicola</name>
    <dbReference type="NCBI Taxonomy" id="582667"/>
    <lineage>
        <taxon>Bacteria</taxon>
        <taxon>Pseudomonadati</taxon>
        <taxon>Pseudomonadota</taxon>
        <taxon>Alphaproteobacteria</taxon>
        <taxon>Hyphomicrobiales</taxon>
        <taxon>Methylobacteriaceae</taxon>
        <taxon>Methylobacterium</taxon>
    </lineage>
</organism>
<evidence type="ECO:0000256" key="2">
    <source>
        <dbReference type="ARBA" id="ARBA00023239"/>
    </source>
</evidence>
<dbReference type="PANTHER" id="PTHR32022:SF10">
    <property type="entry name" value="D-GLUTAMATE CYCLASE, MITOCHONDRIAL"/>
    <property type="match status" value="1"/>
</dbReference>
<dbReference type="Gene3D" id="3.40.1640.10">
    <property type="entry name" value="PSTPO5379-like"/>
    <property type="match status" value="1"/>
</dbReference>
<dbReference type="GO" id="GO:0016829">
    <property type="term" value="F:lyase activity"/>
    <property type="evidence" value="ECO:0007669"/>
    <property type="project" value="UniProtKB-KW"/>
</dbReference>
<reference evidence="5" key="1">
    <citation type="submission" date="2016-10" db="EMBL/GenBank/DDBJ databases">
        <authorList>
            <person name="Varghese N."/>
            <person name="Submissions S."/>
        </authorList>
    </citation>
    <scope>NUCLEOTIDE SEQUENCE [LARGE SCALE GENOMIC DNA]</scope>
    <source>
        <strain evidence="5">BL36</strain>
    </source>
</reference>
<dbReference type="STRING" id="582667.SAMN05192568_104439"/>
<keyword evidence="2 3" id="KW-0456">Lyase</keyword>
<proteinExistence type="inferred from homology"/>
<dbReference type="AlphaFoldDB" id="A0A1I4SQT8"/>
<accession>A0A1I4SQT8</accession>
<keyword evidence="5" id="KW-1185">Reference proteome</keyword>
<dbReference type="NCBIfam" id="NF003969">
    <property type="entry name" value="PRK05463.1"/>
    <property type="match status" value="1"/>
</dbReference>
<comment type="similarity">
    <text evidence="1 3">Belongs to the D-glutamate cyclase family.</text>
</comment>
<dbReference type="OrthoDB" id="149585at2"/>
<dbReference type="Proteomes" id="UP000199048">
    <property type="component" value="Unassembled WGS sequence"/>
</dbReference>
<evidence type="ECO:0000256" key="3">
    <source>
        <dbReference type="HAMAP-Rule" id="MF_01830"/>
    </source>
</evidence>
<dbReference type="FunFam" id="3.30.2040.10:FF:000001">
    <property type="entry name" value="D-glutamate cyclase, mitochondrial"/>
    <property type="match status" value="1"/>
</dbReference>
<name>A0A1I4SQT8_9HYPH</name>
<dbReference type="InterPro" id="IPR009906">
    <property type="entry name" value="D-Glu_cyclase"/>
</dbReference>
<sequence>MASTAMMSASDPTVRASWTGLEGRLACRDGTIPGSTAGVADGYVQGNLAVFPERLADDFRLFAERNPKSCPVIGESRPGSRAIPDLGLDLDLATDVPGYRIWRNGAVVGERTEVADLWRDDLVAFVIGCSFSFEAALVEGGLPLRHVEMGVRVPMYRTSIPCVPAGPFAGQMVVSMRPLTPAQAIRAVEITARYPRVHGAPVHLARPDLIGIRDLGAPDYGDPVRVGADEIPVFWACGVTPQSVIASARPDFAITHAPGCMLITDRLNAEFAMA</sequence>
<dbReference type="SUPFAM" id="SSF160920">
    <property type="entry name" value="PSTPO5379-like"/>
    <property type="match status" value="1"/>
</dbReference>
<dbReference type="Gene3D" id="3.30.2040.10">
    <property type="entry name" value="PSTPO5379-like domain"/>
    <property type="match status" value="1"/>
</dbReference>
<evidence type="ECO:0000256" key="1">
    <source>
        <dbReference type="ARBA" id="ARBA00007896"/>
    </source>
</evidence>
<protein>
    <recommendedName>
        <fullName evidence="3">Putative hydro-lyase SAMN05192568_104439</fullName>
        <ecNumber evidence="3">4.2.1.-</ecNumber>
    </recommendedName>
</protein>
<dbReference type="EC" id="4.2.1.-" evidence="3"/>
<gene>
    <name evidence="4" type="ORF">SAMN05192568_104439</name>
</gene>